<dbReference type="InParanoid" id="A0A369JNH0"/>
<feature type="region of interest" description="Disordered" evidence="1">
    <location>
        <begin position="387"/>
        <end position="489"/>
    </location>
</feature>
<dbReference type="OrthoDB" id="10661063at2759"/>
<feature type="region of interest" description="Disordered" evidence="1">
    <location>
        <begin position="237"/>
        <end position="285"/>
    </location>
</feature>
<protein>
    <submittedName>
        <fullName evidence="2">Uncharacterized protein</fullName>
    </submittedName>
</protein>
<evidence type="ECO:0000313" key="3">
    <source>
        <dbReference type="Proteomes" id="UP000076154"/>
    </source>
</evidence>
<accession>A0A369JNH0</accession>
<feature type="compositionally biased region" description="Polar residues" evidence="1">
    <location>
        <begin position="268"/>
        <end position="277"/>
    </location>
</feature>
<dbReference type="EMBL" id="LUEZ02000053">
    <property type="protein sequence ID" value="RDB21925.1"/>
    <property type="molecule type" value="Genomic_DNA"/>
</dbReference>
<evidence type="ECO:0000313" key="2">
    <source>
        <dbReference type="EMBL" id="RDB21925.1"/>
    </source>
</evidence>
<feature type="compositionally biased region" description="Polar residues" evidence="1">
    <location>
        <begin position="240"/>
        <end position="253"/>
    </location>
</feature>
<dbReference type="Proteomes" id="UP000076154">
    <property type="component" value="Unassembled WGS sequence"/>
</dbReference>
<keyword evidence="3" id="KW-1185">Reference proteome</keyword>
<gene>
    <name evidence="2" type="ORF">Hypma_010913</name>
</gene>
<organism evidence="2 3">
    <name type="scientific">Hypsizygus marmoreus</name>
    <name type="common">White beech mushroom</name>
    <name type="synonym">Agaricus marmoreus</name>
    <dbReference type="NCBI Taxonomy" id="39966"/>
    <lineage>
        <taxon>Eukaryota</taxon>
        <taxon>Fungi</taxon>
        <taxon>Dikarya</taxon>
        <taxon>Basidiomycota</taxon>
        <taxon>Agaricomycotina</taxon>
        <taxon>Agaricomycetes</taxon>
        <taxon>Agaricomycetidae</taxon>
        <taxon>Agaricales</taxon>
        <taxon>Tricholomatineae</taxon>
        <taxon>Lyophyllaceae</taxon>
        <taxon>Hypsizygus</taxon>
    </lineage>
</organism>
<dbReference type="AlphaFoldDB" id="A0A369JNH0"/>
<proteinExistence type="predicted"/>
<feature type="compositionally biased region" description="Low complexity" evidence="1">
    <location>
        <begin position="424"/>
        <end position="441"/>
    </location>
</feature>
<sequence>MAGNRHLPLTKQQHKRVLFKTLQDAAKIGVQYAELWMHEPSERGFIDFIDDILTSLPPTEEDVPQSAYLIFTKMAKRTEECPLRIVENIPERGVLSTPAQLVCSDGTSSLIEQVPCGLPKLPKLSSAEPFEIVSNAHGTLPPKVPFIATFTPATPVKRKDFFLRGVSCEVKANGDLDIEDAPPILAPEHMWPSKTGKTDGKKLGAAELAQVAVGSPDSPSMPKCDPPVRVVASLPKHSRSVPQEANLPATNLPATLPSVDPKPVPVQQEFQQRPTSNSRKRTKDKRVTNVNFDTATAVPQPPAAPAAGTIPFPSMKPPHANRPATAPRTVPHHIIPAYRGDHNSVSSPTPPPDVPFNHFLQHPPNSRAGLQRTHAFVHKSHPEIFWTDEFGEPPKPGEKRTIADCLPSASDRPIKPLRRSPRQAGGSELVSASASAAAGPSRLRESRPSTTSVRKGKGKRAREEDDVEEESRPVQRIRANSAGEASSLRFSQRIKAAVVKLTGAF</sequence>
<name>A0A369JNH0_HYPMA</name>
<reference evidence="2" key="1">
    <citation type="submission" date="2018-04" db="EMBL/GenBank/DDBJ databases">
        <title>Whole genome sequencing of Hypsizygus marmoreus.</title>
        <authorList>
            <person name="Choi I.-G."/>
            <person name="Min B."/>
            <person name="Kim J.-G."/>
            <person name="Kim S."/>
            <person name="Oh Y.-L."/>
            <person name="Kong W.-S."/>
            <person name="Park H."/>
            <person name="Jeong J."/>
            <person name="Song E.-S."/>
        </authorList>
    </citation>
    <scope>NUCLEOTIDE SEQUENCE [LARGE SCALE GENOMIC DNA]</scope>
    <source>
        <strain evidence="2">51987-8</strain>
    </source>
</reference>
<evidence type="ECO:0000256" key="1">
    <source>
        <dbReference type="SAM" id="MobiDB-lite"/>
    </source>
</evidence>
<comment type="caution">
    <text evidence="2">The sequence shown here is derived from an EMBL/GenBank/DDBJ whole genome shotgun (WGS) entry which is preliminary data.</text>
</comment>